<dbReference type="PROSITE" id="PS51925">
    <property type="entry name" value="SWIB_MDM2"/>
    <property type="match status" value="1"/>
</dbReference>
<dbReference type="InterPro" id="IPR036885">
    <property type="entry name" value="SWIB_MDM2_dom_sf"/>
</dbReference>
<dbReference type="Gene3D" id="3.90.70.200">
    <property type="entry name" value="Plus-3 domain"/>
    <property type="match status" value="1"/>
</dbReference>
<dbReference type="InterPro" id="IPR045894">
    <property type="entry name" value="At5g08430-like"/>
</dbReference>
<dbReference type="InterPro" id="IPR036128">
    <property type="entry name" value="Plus3-like_sf"/>
</dbReference>
<dbReference type="SUPFAM" id="SSF47592">
    <property type="entry name" value="SWIB/MDM2 domain"/>
    <property type="match status" value="1"/>
</dbReference>
<feature type="domain" description="DM2" evidence="2">
    <location>
        <begin position="163"/>
        <end position="246"/>
    </location>
</feature>
<name>A0AAV1R7T2_9ROSI</name>
<dbReference type="CDD" id="cd10567">
    <property type="entry name" value="SWIB-MDM2_like"/>
    <property type="match status" value="1"/>
</dbReference>
<dbReference type="Pfam" id="PF02201">
    <property type="entry name" value="SWIB"/>
    <property type="match status" value="1"/>
</dbReference>
<dbReference type="AlphaFoldDB" id="A0AAV1R7T2"/>
<evidence type="ECO:0000313" key="3">
    <source>
        <dbReference type="EMBL" id="CAK7328539.1"/>
    </source>
</evidence>
<sequence>MEEKKEKEAKKPEILKERDCEDWCFVCKDGGELILCDFECCVRAAKFLSVRGDRGLCEECLEYVQCVEGKDDVDADGGEIDLTDRDTYECLFLEYWEIIKEAEGLTWDDVILAELGLRKRSKRSFKSTKIGKSKNDGDMVMYDNNLEITKGYKTTGKRKGSKPMEYDGWGSKELIEFLRFLGKDTTKELSQYEVNSIICSYIKEKELFDPEKKKKVLCDEWLRSVFRRKSLYKNGILNLLEYHFTANLIDSQSEEDENMDEVERSLQDKNEKNTVTFKRQKTMGLCTKSEEMEAVPKLYESGFASIVAENIKLVYLRRGLVEELLKERETFEGKTLGSFVKVKNDPRDPSARNLYKLSQVTGIKQSPVIGENKSEILLRVSSMPMDVCFSMLSDLDLSEEDIEGLRQIVEEGLHPKPTIIDIGDAQD</sequence>
<organism evidence="3 4">
    <name type="scientific">Dovyalis caffra</name>
    <dbReference type="NCBI Taxonomy" id="77055"/>
    <lineage>
        <taxon>Eukaryota</taxon>
        <taxon>Viridiplantae</taxon>
        <taxon>Streptophyta</taxon>
        <taxon>Embryophyta</taxon>
        <taxon>Tracheophyta</taxon>
        <taxon>Spermatophyta</taxon>
        <taxon>Magnoliopsida</taxon>
        <taxon>eudicotyledons</taxon>
        <taxon>Gunneridae</taxon>
        <taxon>Pentapetalae</taxon>
        <taxon>rosids</taxon>
        <taxon>fabids</taxon>
        <taxon>Malpighiales</taxon>
        <taxon>Salicaceae</taxon>
        <taxon>Flacourtieae</taxon>
        <taxon>Dovyalis</taxon>
    </lineage>
</organism>
<dbReference type="PANTHER" id="PTHR46851:SF22">
    <property type="entry name" value="ZINC ION BINDING _ DNA BINDING PROTEIN"/>
    <property type="match status" value="1"/>
</dbReference>
<reference evidence="3 4" key="1">
    <citation type="submission" date="2024-01" db="EMBL/GenBank/DDBJ databases">
        <authorList>
            <person name="Waweru B."/>
        </authorList>
    </citation>
    <scope>NUCLEOTIDE SEQUENCE [LARGE SCALE GENOMIC DNA]</scope>
</reference>
<protein>
    <submittedName>
        <fullName evidence="3">Uncharacterized protein</fullName>
    </submittedName>
</protein>
<dbReference type="EMBL" id="CAWUPB010000893">
    <property type="protein sequence ID" value="CAK7328539.1"/>
    <property type="molecule type" value="Genomic_DNA"/>
</dbReference>
<accession>A0AAV1R7T2</accession>
<keyword evidence="4" id="KW-1185">Reference proteome</keyword>
<proteinExistence type="predicted"/>
<comment type="caution">
    <text evidence="3">The sequence shown here is derived from an EMBL/GenBank/DDBJ whole genome shotgun (WGS) entry which is preliminary data.</text>
</comment>
<dbReference type="PROSITE" id="PS51360">
    <property type="entry name" value="PLUS3"/>
    <property type="match status" value="1"/>
</dbReference>
<evidence type="ECO:0000259" key="2">
    <source>
        <dbReference type="PROSITE" id="PS51925"/>
    </source>
</evidence>
<dbReference type="InterPro" id="IPR004343">
    <property type="entry name" value="Plus-3_dom"/>
</dbReference>
<dbReference type="InterPro" id="IPR003121">
    <property type="entry name" value="SWIB_MDM2_domain"/>
</dbReference>
<gene>
    <name evidence="3" type="ORF">DCAF_LOCUS6265</name>
</gene>
<dbReference type="SUPFAM" id="SSF159042">
    <property type="entry name" value="Plus3-like"/>
    <property type="match status" value="1"/>
</dbReference>
<evidence type="ECO:0000259" key="1">
    <source>
        <dbReference type="PROSITE" id="PS51360"/>
    </source>
</evidence>
<evidence type="ECO:0000313" key="4">
    <source>
        <dbReference type="Proteomes" id="UP001314170"/>
    </source>
</evidence>
<dbReference type="Pfam" id="PF03126">
    <property type="entry name" value="Plus-3"/>
    <property type="match status" value="1"/>
</dbReference>
<dbReference type="Proteomes" id="UP001314170">
    <property type="component" value="Unassembled WGS sequence"/>
</dbReference>
<dbReference type="Gene3D" id="1.10.245.10">
    <property type="entry name" value="SWIB/MDM2 domain"/>
    <property type="match status" value="1"/>
</dbReference>
<dbReference type="PANTHER" id="PTHR46851">
    <property type="entry name" value="OS01G0884500 PROTEIN"/>
    <property type="match status" value="1"/>
</dbReference>
<dbReference type="SMART" id="SM00719">
    <property type="entry name" value="Plus3"/>
    <property type="match status" value="1"/>
</dbReference>
<feature type="domain" description="Plus3" evidence="1">
    <location>
        <begin position="305"/>
        <end position="427"/>
    </location>
</feature>
<dbReference type="GO" id="GO:0003677">
    <property type="term" value="F:DNA binding"/>
    <property type="evidence" value="ECO:0007669"/>
    <property type="project" value="InterPro"/>
</dbReference>